<dbReference type="EMBL" id="QREG01000028">
    <property type="protein sequence ID" value="RED92828.1"/>
    <property type="molecule type" value="Genomic_DNA"/>
</dbReference>
<reference evidence="5 6" key="1">
    <citation type="submission" date="2018-07" db="EMBL/GenBank/DDBJ databases">
        <title>Genomic Encyclopedia of Type Strains, Phase IV (KMG-IV): sequencing the most valuable type-strain genomes for metagenomic binning, comparative biology and taxonomic classification.</title>
        <authorList>
            <person name="Goeker M."/>
        </authorList>
    </citation>
    <scope>NUCLEOTIDE SEQUENCE [LARGE SCALE GENOMIC DNA]</scope>
    <source>
        <strain evidence="5 6">DSM 4134</strain>
    </source>
</reference>
<dbReference type="Pfam" id="PF13181">
    <property type="entry name" value="TPR_8"/>
    <property type="match status" value="1"/>
</dbReference>
<keyword evidence="4" id="KW-0732">Signal</keyword>
<accession>A0A3D9KZ16</accession>
<keyword evidence="6" id="KW-1185">Reference proteome</keyword>
<feature type="signal peptide" evidence="4">
    <location>
        <begin position="1"/>
        <end position="23"/>
    </location>
</feature>
<sequence>MQKLIPILAFLLVAPFTAISSNAIEALHEEAYGLLDDAPDRAMQLADEALRLAERANDNYLQGQSLFIKAYLYRQKDDMGKAFVINLEALEVFKRSSEPKALESRVKVLLNTGEILKKHHVYAQAIKYYNEGIALAKNEDWKRRLVKLHYNKASALHDFGNLEEALEEVDIAKGIAEELNDELRIIRCLNQRGLILKDMKAYDAARTSFQEIINYPFSEISGDVHIGRAWHNIGVTYSDEGRLSGARLAYEEALPWRTDDRSLFLTYADLSRVYMDLKLTARAQETAALALPLYEKQTLLPENYEFFNTYSQIAFLTGDMAGSHEYSQRYIAENRKFLMLQEEILQVKDQYKMEVLAAGFFTEQQANKTRSQLQNYLWLSVLFFTLIIIFGKIKQRLNRYQLKKQILKIHEDSSV</sequence>
<evidence type="ECO:0000256" key="4">
    <source>
        <dbReference type="SAM" id="SignalP"/>
    </source>
</evidence>
<evidence type="ECO:0000256" key="3">
    <source>
        <dbReference type="SAM" id="Phobius"/>
    </source>
</evidence>
<evidence type="ECO:0000256" key="1">
    <source>
        <dbReference type="ARBA" id="ARBA00022737"/>
    </source>
</evidence>
<evidence type="ECO:0000313" key="6">
    <source>
        <dbReference type="Proteomes" id="UP000256779"/>
    </source>
</evidence>
<dbReference type="Gene3D" id="1.25.40.10">
    <property type="entry name" value="Tetratricopeptide repeat domain"/>
    <property type="match status" value="2"/>
</dbReference>
<dbReference type="RefSeq" id="WP_115870119.1">
    <property type="nucleotide sequence ID" value="NZ_QREG01000028.1"/>
</dbReference>
<feature type="transmembrane region" description="Helical" evidence="3">
    <location>
        <begin position="376"/>
        <end position="393"/>
    </location>
</feature>
<feature type="chain" id="PRO_5017704330" evidence="4">
    <location>
        <begin position="24"/>
        <end position="415"/>
    </location>
</feature>
<name>A0A3D9KZ16_MARFU</name>
<evidence type="ECO:0000256" key="2">
    <source>
        <dbReference type="ARBA" id="ARBA00022803"/>
    </source>
</evidence>
<keyword evidence="3" id="KW-0812">Transmembrane</keyword>
<organism evidence="5 6">
    <name type="scientific">Marinoscillum furvescens DSM 4134</name>
    <dbReference type="NCBI Taxonomy" id="1122208"/>
    <lineage>
        <taxon>Bacteria</taxon>
        <taxon>Pseudomonadati</taxon>
        <taxon>Bacteroidota</taxon>
        <taxon>Cytophagia</taxon>
        <taxon>Cytophagales</taxon>
        <taxon>Reichenbachiellaceae</taxon>
        <taxon>Marinoscillum</taxon>
    </lineage>
</organism>
<dbReference type="PANTHER" id="PTHR45641">
    <property type="entry name" value="TETRATRICOPEPTIDE REPEAT PROTEIN (AFU_ORTHOLOGUE AFUA_6G03870)"/>
    <property type="match status" value="1"/>
</dbReference>
<proteinExistence type="predicted"/>
<dbReference type="PANTHER" id="PTHR45641:SF1">
    <property type="entry name" value="AAA+ ATPASE DOMAIN-CONTAINING PROTEIN"/>
    <property type="match status" value="1"/>
</dbReference>
<keyword evidence="1" id="KW-0677">Repeat</keyword>
<dbReference type="InterPro" id="IPR011990">
    <property type="entry name" value="TPR-like_helical_dom_sf"/>
</dbReference>
<dbReference type="AlphaFoldDB" id="A0A3D9KZ16"/>
<keyword evidence="3" id="KW-0472">Membrane</keyword>
<dbReference type="InterPro" id="IPR019734">
    <property type="entry name" value="TPR_rpt"/>
</dbReference>
<keyword evidence="3" id="KW-1133">Transmembrane helix</keyword>
<comment type="caution">
    <text evidence="5">The sequence shown here is derived from an EMBL/GenBank/DDBJ whole genome shotgun (WGS) entry which is preliminary data.</text>
</comment>
<dbReference type="OrthoDB" id="9771112at2"/>
<gene>
    <name evidence="5" type="ORF">C7460_12845</name>
</gene>
<keyword evidence="2" id="KW-0802">TPR repeat</keyword>
<protein>
    <submittedName>
        <fullName evidence="5">Tetratricopeptide repeat protein</fullName>
    </submittedName>
</protein>
<evidence type="ECO:0000313" key="5">
    <source>
        <dbReference type="EMBL" id="RED92828.1"/>
    </source>
</evidence>
<dbReference type="Proteomes" id="UP000256779">
    <property type="component" value="Unassembled WGS sequence"/>
</dbReference>
<dbReference type="SMART" id="SM00028">
    <property type="entry name" value="TPR"/>
    <property type="match status" value="5"/>
</dbReference>
<dbReference type="SUPFAM" id="SSF48452">
    <property type="entry name" value="TPR-like"/>
    <property type="match status" value="2"/>
</dbReference>